<dbReference type="CDD" id="cd04788">
    <property type="entry name" value="HTH_NolA-AlbR"/>
    <property type="match status" value="1"/>
</dbReference>
<dbReference type="RefSeq" id="WP_129354473.1">
    <property type="nucleotide sequence ID" value="NZ_CP012670.1"/>
</dbReference>
<proteinExistence type="predicted"/>
<dbReference type="Gene3D" id="1.10.490.50">
    <property type="entry name" value="Antibiotic binding domain of TipA-like multidrug resistance regulators"/>
    <property type="match status" value="1"/>
</dbReference>
<dbReference type="InterPro" id="IPR000551">
    <property type="entry name" value="MerR-type_HTH_dom"/>
</dbReference>
<dbReference type="SMART" id="SM00422">
    <property type="entry name" value="HTH_MERR"/>
    <property type="match status" value="1"/>
</dbReference>
<accession>A0A4P2QBI7</accession>
<evidence type="ECO:0000256" key="2">
    <source>
        <dbReference type="ARBA" id="ARBA00023125"/>
    </source>
</evidence>
<dbReference type="Pfam" id="PF13411">
    <property type="entry name" value="MerR_1"/>
    <property type="match status" value="1"/>
</dbReference>
<gene>
    <name evidence="6" type="primary">merR</name>
    <name evidence="6" type="ORF">SOCEGT47_072710</name>
</gene>
<keyword evidence="3" id="KW-0010">Activator</keyword>
<dbReference type="PRINTS" id="PR00040">
    <property type="entry name" value="HTHMERR"/>
</dbReference>
<dbReference type="EMBL" id="CP012670">
    <property type="protein sequence ID" value="AUX26701.1"/>
    <property type="molecule type" value="Genomic_DNA"/>
</dbReference>
<dbReference type="PROSITE" id="PS00552">
    <property type="entry name" value="HTH_MERR_1"/>
    <property type="match status" value="1"/>
</dbReference>
<keyword evidence="2" id="KW-0238">DNA-binding</keyword>
<reference evidence="6 7" key="1">
    <citation type="submission" date="2015-09" db="EMBL/GenBank/DDBJ databases">
        <title>Sorangium comparison.</title>
        <authorList>
            <person name="Zaburannyi N."/>
            <person name="Bunk B."/>
            <person name="Overmann J."/>
            <person name="Mueller R."/>
        </authorList>
    </citation>
    <scope>NUCLEOTIDE SEQUENCE [LARGE SCALE GENOMIC DNA]</scope>
    <source>
        <strain evidence="6 7">So ceGT47</strain>
    </source>
</reference>
<dbReference type="InterPro" id="IPR047057">
    <property type="entry name" value="MerR_fam"/>
</dbReference>
<feature type="domain" description="HTH merR-type" evidence="5">
    <location>
        <begin position="5"/>
        <end position="74"/>
    </location>
</feature>
<dbReference type="SUPFAM" id="SSF89082">
    <property type="entry name" value="Antibiotic binding domain of TipA-like multidrug resistance regulators"/>
    <property type="match status" value="1"/>
</dbReference>
<dbReference type="SUPFAM" id="SSF46955">
    <property type="entry name" value="Putative DNA-binding domain"/>
    <property type="match status" value="1"/>
</dbReference>
<evidence type="ECO:0000259" key="5">
    <source>
        <dbReference type="PROSITE" id="PS50937"/>
    </source>
</evidence>
<dbReference type="InterPro" id="IPR009061">
    <property type="entry name" value="DNA-bd_dom_put_sf"/>
</dbReference>
<dbReference type="InterPro" id="IPR012925">
    <property type="entry name" value="TipAS_dom"/>
</dbReference>
<evidence type="ECO:0000256" key="3">
    <source>
        <dbReference type="ARBA" id="ARBA00023159"/>
    </source>
</evidence>
<dbReference type="AlphaFoldDB" id="A0A4P2QBI7"/>
<keyword evidence="1" id="KW-0805">Transcription regulation</keyword>
<dbReference type="GO" id="GO:0003700">
    <property type="term" value="F:DNA-binding transcription factor activity"/>
    <property type="evidence" value="ECO:0007669"/>
    <property type="project" value="InterPro"/>
</dbReference>
<dbReference type="PANTHER" id="PTHR30204:SF90">
    <property type="entry name" value="HTH-TYPE TRANSCRIPTIONAL ACTIVATOR MTA"/>
    <property type="match status" value="1"/>
</dbReference>
<evidence type="ECO:0000256" key="4">
    <source>
        <dbReference type="ARBA" id="ARBA00023163"/>
    </source>
</evidence>
<dbReference type="Gene3D" id="1.10.1660.10">
    <property type="match status" value="1"/>
</dbReference>
<dbReference type="PROSITE" id="PS50937">
    <property type="entry name" value="HTH_MERR_2"/>
    <property type="match status" value="1"/>
</dbReference>
<dbReference type="GO" id="GO:0003677">
    <property type="term" value="F:DNA binding"/>
    <property type="evidence" value="ECO:0007669"/>
    <property type="project" value="UniProtKB-KW"/>
</dbReference>
<dbReference type="Proteomes" id="UP000295781">
    <property type="component" value="Chromosome"/>
</dbReference>
<dbReference type="OrthoDB" id="9792348at2"/>
<dbReference type="PANTHER" id="PTHR30204">
    <property type="entry name" value="REDOX-CYCLING DRUG-SENSING TRANSCRIPTIONAL ACTIVATOR SOXR"/>
    <property type="match status" value="1"/>
</dbReference>
<evidence type="ECO:0000313" key="6">
    <source>
        <dbReference type="EMBL" id="AUX26701.1"/>
    </source>
</evidence>
<keyword evidence="4" id="KW-0804">Transcription</keyword>
<protein>
    <submittedName>
        <fullName evidence="6">MerR family transcriptional regulator</fullName>
    </submittedName>
</protein>
<name>A0A4P2QBI7_SORCE</name>
<evidence type="ECO:0000313" key="7">
    <source>
        <dbReference type="Proteomes" id="UP000295781"/>
    </source>
</evidence>
<dbReference type="InterPro" id="IPR036244">
    <property type="entry name" value="TipA-like_antibiotic-bd"/>
</dbReference>
<dbReference type="Pfam" id="PF07739">
    <property type="entry name" value="TipAS"/>
    <property type="match status" value="1"/>
</dbReference>
<evidence type="ECO:0000256" key="1">
    <source>
        <dbReference type="ARBA" id="ARBA00023015"/>
    </source>
</evidence>
<sequence>MRSAPLKVGDLARQTGLSVRTLHYYEEIGLLSPSHRTASGHRMYSAGDIARLQQIKSLRELGFSLEQISACLDEEGFSPLQTIELHLSRLREQIALEQKLCARLEGLARVLRAGEDVSVEQLLQTIEVMTMIEKYYTPEQLAELKQRADALGPEKIREAEGAWKTLFEDVKAAMAAGTDPKSEAARALAKRWRELVEAFTGKNPGIERSLNEMYRNEPGLRSQVGLDPAMCEFIAKAAGKAS</sequence>
<organism evidence="6 7">
    <name type="scientific">Sorangium cellulosum</name>
    <name type="common">Polyangium cellulosum</name>
    <dbReference type="NCBI Taxonomy" id="56"/>
    <lineage>
        <taxon>Bacteria</taxon>
        <taxon>Pseudomonadati</taxon>
        <taxon>Myxococcota</taxon>
        <taxon>Polyangia</taxon>
        <taxon>Polyangiales</taxon>
        <taxon>Polyangiaceae</taxon>
        <taxon>Sorangium</taxon>
    </lineage>
</organism>